<dbReference type="PANTHER" id="PTHR13887:SF51">
    <property type="entry name" value="DSBA FAMILY PROTEIN"/>
    <property type="match status" value="1"/>
</dbReference>
<evidence type="ECO:0000313" key="2">
    <source>
        <dbReference type="EMBL" id="HCA03772.1"/>
    </source>
</evidence>
<feature type="domain" description="DSBA-like thioredoxin" evidence="1">
    <location>
        <begin position="9"/>
        <end position="186"/>
    </location>
</feature>
<gene>
    <name evidence="2" type="ORF">DEO68_16780</name>
</gene>
<evidence type="ECO:0000259" key="1">
    <source>
        <dbReference type="Pfam" id="PF01323"/>
    </source>
</evidence>
<protein>
    <submittedName>
        <fullName evidence="2">Protein-disulfide isomerase</fullName>
    </submittedName>
</protein>
<dbReference type="InterPro" id="IPR001853">
    <property type="entry name" value="DSBA-like_thioredoxin_dom"/>
</dbReference>
<dbReference type="GO" id="GO:0016853">
    <property type="term" value="F:isomerase activity"/>
    <property type="evidence" value="ECO:0007669"/>
    <property type="project" value="UniProtKB-KW"/>
</dbReference>
<dbReference type="CDD" id="cd03025">
    <property type="entry name" value="DsbA_FrnE_like"/>
    <property type="match status" value="1"/>
</dbReference>
<dbReference type="InterPro" id="IPR036249">
    <property type="entry name" value="Thioredoxin-like_sf"/>
</dbReference>
<dbReference type="EMBL" id="DOTR01000098">
    <property type="protein sequence ID" value="HCA03772.1"/>
    <property type="molecule type" value="Genomic_DNA"/>
</dbReference>
<accession>A0A3D0KJM1</accession>
<comment type="caution">
    <text evidence="2">The sequence shown here is derived from an EMBL/GenBank/DDBJ whole genome shotgun (WGS) entry which is preliminary data.</text>
</comment>
<dbReference type="AlphaFoldDB" id="A0A3D0KJM1"/>
<dbReference type="Gene3D" id="3.40.30.10">
    <property type="entry name" value="Glutaredoxin"/>
    <property type="match status" value="1"/>
</dbReference>
<dbReference type="GO" id="GO:0016491">
    <property type="term" value="F:oxidoreductase activity"/>
    <property type="evidence" value="ECO:0007669"/>
    <property type="project" value="InterPro"/>
</dbReference>
<proteinExistence type="predicted"/>
<keyword evidence="2" id="KW-0413">Isomerase</keyword>
<dbReference type="SUPFAM" id="SSF52833">
    <property type="entry name" value="Thioredoxin-like"/>
    <property type="match status" value="1"/>
</dbReference>
<sequence>MNNTLYYLFDPLCGWCYGATSSVSDVIAADDINVVLLPSGLFSGRGGRQMDHEFAAYAWSNDQRIERLTGQLFTQLYRDHVLSDHHQRFDSSAATLALTAVSLTAPADEFEALKAIQYARYVQGRDVTSQVTLVEILQRLELTQAAELMTGASETLIHSNRSRISQAQTLMQKLNVRGVPTFIAQSSGNLKVLSTNELYANPSALAQQMRAL</sequence>
<name>A0A3D0KJM1_9GAMM</name>
<dbReference type="Pfam" id="PF01323">
    <property type="entry name" value="DSBA"/>
    <property type="match status" value="1"/>
</dbReference>
<organism evidence="2">
    <name type="scientific">Halomonas campaniensis</name>
    <dbReference type="NCBI Taxonomy" id="213554"/>
    <lineage>
        <taxon>Bacteria</taxon>
        <taxon>Pseudomonadati</taxon>
        <taxon>Pseudomonadota</taxon>
        <taxon>Gammaproteobacteria</taxon>
        <taxon>Oceanospirillales</taxon>
        <taxon>Halomonadaceae</taxon>
        <taxon>Halomonas</taxon>
    </lineage>
</organism>
<dbReference type="PANTHER" id="PTHR13887">
    <property type="entry name" value="GLUTATHIONE S-TRANSFERASE KAPPA"/>
    <property type="match status" value="1"/>
</dbReference>
<reference evidence="2" key="1">
    <citation type="journal article" date="2018" name="Nat. Biotechnol.">
        <title>A standardized bacterial taxonomy based on genome phylogeny substantially revises the tree of life.</title>
        <authorList>
            <person name="Parks D.H."/>
            <person name="Chuvochina M."/>
            <person name="Waite D.W."/>
            <person name="Rinke C."/>
            <person name="Skarshewski A."/>
            <person name="Chaumeil P.A."/>
            <person name="Hugenholtz P."/>
        </authorList>
    </citation>
    <scope>NUCLEOTIDE SEQUENCE [LARGE SCALE GENOMIC DNA]</scope>
    <source>
        <strain evidence="2">UBA11284</strain>
    </source>
</reference>